<dbReference type="CDD" id="cd09727">
    <property type="entry name" value="Cas6_I-E"/>
    <property type="match status" value="1"/>
</dbReference>
<dbReference type="AlphaFoldDB" id="A0A511R8N1"/>
<dbReference type="EMBL" id="BJXL01000220">
    <property type="protein sequence ID" value="GEM85306.1"/>
    <property type="molecule type" value="Genomic_DNA"/>
</dbReference>
<name>A0A511R8N1_9DEIN</name>
<evidence type="ECO:0000313" key="1">
    <source>
        <dbReference type="EMBL" id="GEM85306.1"/>
    </source>
</evidence>
<dbReference type="InterPro" id="IPR010179">
    <property type="entry name" value="CRISPR-assoc_prot_Cse3"/>
</dbReference>
<dbReference type="NCBIfam" id="TIGR01907">
    <property type="entry name" value="casE_Cse3"/>
    <property type="match status" value="1"/>
</dbReference>
<accession>A0A511R8N1</accession>
<protein>
    <submittedName>
        <fullName evidence="1">CRISPR-associated endoribonuclease Cse3</fullName>
    </submittedName>
</protein>
<dbReference type="OrthoDB" id="9795689at2"/>
<dbReference type="SUPFAM" id="SSF117987">
    <property type="entry name" value="CRISPR-associated protein"/>
    <property type="match status" value="2"/>
</dbReference>
<organism evidence="1 2">
    <name type="scientific">Meiothermus hypogaeus NBRC 106114</name>
    <dbReference type="NCBI Taxonomy" id="1227553"/>
    <lineage>
        <taxon>Bacteria</taxon>
        <taxon>Thermotogati</taxon>
        <taxon>Deinococcota</taxon>
        <taxon>Deinococci</taxon>
        <taxon>Thermales</taxon>
        <taxon>Thermaceae</taxon>
        <taxon>Meiothermus</taxon>
    </lineage>
</organism>
<gene>
    <name evidence="1" type="primary">cse3</name>
    <name evidence="1" type="ORF">MHY01S_34720</name>
</gene>
<evidence type="ECO:0000313" key="2">
    <source>
        <dbReference type="Proteomes" id="UP000321197"/>
    </source>
</evidence>
<proteinExistence type="predicted"/>
<comment type="caution">
    <text evidence="1">The sequence shown here is derived from an EMBL/GenBank/DDBJ whole genome shotgun (WGS) entry which is preliminary data.</text>
</comment>
<dbReference type="SMART" id="SM01101">
    <property type="entry name" value="CRISPR_assoc"/>
    <property type="match status" value="1"/>
</dbReference>
<sequence>MYLSKLLLDVRSKQARTDLANPYQLHATLCRAFADEDQTPPRFLWRLEEGKNPVVLVQSATGPDWDKLAQRFPSYFQEPPKTGQLPLEHLQPAQTLRFRLKCNPTITTVAKDGSIGKDGKPKKKRYGLYKLEDLVGEEIEGVWKPGWLERQAEKSGFKLMDFMVVQSEKLMLYKHDRSSKITLQSVLYEGHLKITDLEAFKRTLATGLGHAKALGFGLLSIAKVSR</sequence>
<dbReference type="Proteomes" id="UP000321197">
    <property type="component" value="Unassembled WGS sequence"/>
</dbReference>
<reference evidence="1 2" key="1">
    <citation type="submission" date="2019-07" db="EMBL/GenBank/DDBJ databases">
        <title>Whole genome shotgun sequence of Meiothermus hypogaeus NBRC 106114.</title>
        <authorList>
            <person name="Hosoyama A."/>
            <person name="Uohara A."/>
            <person name="Ohji S."/>
            <person name="Ichikawa N."/>
        </authorList>
    </citation>
    <scope>NUCLEOTIDE SEQUENCE [LARGE SCALE GENOMIC DNA]</scope>
    <source>
        <strain evidence="1 2">NBRC 106114</strain>
    </source>
</reference>
<dbReference type="Pfam" id="PF08798">
    <property type="entry name" value="CRISPR_assoc"/>
    <property type="match status" value="1"/>
</dbReference>
<dbReference type="Gene3D" id="3.30.70.1200">
    <property type="entry name" value="Crispr-associated protein, domain 1"/>
    <property type="match status" value="1"/>
</dbReference>
<dbReference type="Gene3D" id="3.30.70.1210">
    <property type="entry name" value="Crispr-associated protein, domain 2"/>
    <property type="match status" value="1"/>
</dbReference>